<reference evidence="14 15" key="1">
    <citation type="journal article" date="2021" name="Nat. Plants">
        <title>The Taxus genome provides insights into paclitaxel biosynthesis.</title>
        <authorList>
            <person name="Xiong X."/>
            <person name="Gou J."/>
            <person name="Liao Q."/>
            <person name="Li Y."/>
            <person name="Zhou Q."/>
            <person name="Bi G."/>
            <person name="Li C."/>
            <person name="Du R."/>
            <person name="Wang X."/>
            <person name="Sun T."/>
            <person name="Guo L."/>
            <person name="Liang H."/>
            <person name="Lu P."/>
            <person name="Wu Y."/>
            <person name="Zhang Z."/>
            <person name="Ro D.K."/>
            <person name="Shang Y."/>
            <person name="Huang S."/>
            <person name="Yan J."/>
        </authorList>
    </citation>
    <scope>NUCLEOTIDE SEQUENCE [LARGE SCALE GENOMIC DNA]</scope>
    <source>
        <strain evidence="14">Ta-2019</strain>
    </source>
</reference>
<feature type="transmembrane region" description="Helical" evidence="11">
    <location>
        <begin position="160"/>
        <end position="179"/>
    </location>
</feature>
<keyword evidence="4" id="KW-0633">Potassium transport</keyword>
<evidence type="ECO:0000256" key="1">
    <source>
        <dbReference type="ARBA" id="ARBA00004141"/>
    </source>
</evidence>
<feature type="domain" description="K+ potassium transporter integral membrane" evidence="12">
    <location>
        <begin position="159"/>
        <end position="313"/>
    </location>
</feature>
<dbReference type="Proteomes" id="UP000824469">
    <property type="component" value="Unassembled WGS sequence"/>
</dbReference>
<proteinExistence type="inferred from homology"/>
<evidence type="ECO:0000256" key="7">
    <source>
        <dbReference type="ARBA" id="ARBA00022989"/>
    </source>
</evidence>
<feature type="transmembrane region" description="Helical" evidence="11">
    <location>
        <begin position="134"/>
        <end position="154"/>
    </location>
</feature>
<dbReference type="InterPro" id="IPR053951">
    <property type="entry name" value="K_trans_N"/>
</dbReference>
<evidence type="ECO:0000256" key="11">
    <source>
        <dbReference type="SAM" id="Phobius"/>
    </source>
</evidence>
<evidence type="ECO:0000313" key="14">
    <source>
        <dbReference type="EMBL" id="KAH9303017.1"/>
    </source>
</evidence>
<gene>
    <name evidence="14" type="ORF">KI387_014600</name>
</gene>
<evidence type="ECO:0000259" key="12">
    <source>
        <dbReference type="Pfam" id="PF02705"/>
    </source>
</evidence>
<dbReference type="AlphaFoldDB" id="A0AA38CNC8"/>
<evidence type="ECO:0000259" key="13">
    <source>
        <dbReference type="Pfam" id="PF22776"/>
    </source>
</evidence>
<evidence type="ECO:0000256" key="5">
    <source>
        <dbReference type="ARBA" id="ARBA00022692"/>
    </source>
</evidence>
<comment type="similarity">
    <text evidence="2">Belongs to the HAK/KUP transporter (TC 2.A.72.3) family.</text>
</comment>
<feature type="transmembrane region" description="Helical" evidence="11">
    <location>
        <begin position="231"/>
        <end position="251"/>
    </location>
</feature>
<keyword evidence="8" id="KW-0406">Ion transport</keyword>
<dbReference type="EMBL" id="JAHRHJ020000009">
    <property type="protein sequence ID" value="KAH9303017.1"/>
    <property type="molecule type" value="Genomic_DNA"/>
</dbReference>
<keyword evidence="15" id="KW-1185">Reference proteome</keyword>
<dbReference type="PANTHER" id="PTHR30540:SF106">
    <property type="entry name" value="POTASSIUM TRANSPORTER 26"/>
    <property type="match status" value="1"/>
</dbReference>
<dbReference type="InterPro" id="IPR003855">
    <property type="entry name" value="K+_transporter"/>
</dbReference>
<comment type="caution">
    <text evidence="14">The sequence shown here is derived from an EMBL/GenBank/DDBJ whole genome shotgun (WGS) entry which is preliminary data.</text>
</comment>
<feature type="domain" description="K+ potassium transporter C-terminal" evidence="13">
    <location>
        <begin position="344"/>
        <end position="533"/>
    </location>
</feature>
<keyword evidence="6" id="KW-0630">Potassium</keyword>
<evidence type="ECO:0008006" key="16">
    <source>
        <dbReference type="Google" id="ProtNLM"/>
    </source>
</evidence>
<feature type="domain" description="K+ potassium transporter integral membrane" evidence="12">
    <location>
        <begin position="56"/>
        <end position="120"/>
    </location>
</feature>
<evidence type="ECO:0000256" key="4">
    <source>
        <dbReference type="ARBA" id="ARBA00022538"/>
    </source>
</evidence>
<name>A0AA38CNC8_TAXCH</name>
<dbReference type="GO" id="GO:0015079">
    <property type="term" value="F:potassium ion transmembrane transporter activity"/>
    <property type="evidence" value="ECO:0007669"/>
    <property type="project" value="InterPro"/>
</dbReference>
<feature type="transmembrane region" description="Helical" evidence="11">
    <location>
        <begin position="89"/>
        <end position="113"/>
    </location>
</feature>
<dbReference type="PANTHER" id="PTHR30540">
    <property type="entry name" value="OSMOTIC STRESS POTASSIUM TRANSPORTER"/>
    <property type="match status" value="1"/>
</dbReference>
<accession>A0AA38CNC8</accession>
<evidence type="ECO:0000256" key="6">
    <source>
        <dbReference type="ARBA" id="ARBA00022958"/>
    </source>
</evidence>
<organism evidence="14 15">
    <name type="scientific">Taxus chinensis</name>
    <name type="common">Chinese yew</name>
    <name type="synonym">Taxus wallichiana var. chinensis</name>
    <dbReference type="NCBI Taxonomy" id="29808"/>
    <lineage>
        <taxon>Eukaryota</taxon>
        <taxon>Viridiplantae</taxon>
        <taxon>Streptophyta</taxon>
        <taxon>Embryophyta</taxon>
        <taxon>Tracheophyta</taxon>
        <taxon>Spermatophyta</taxon>
        <taxon>Pinopsida</taxon>
        <taxon>Pinidae</taxon>
        <taxon>Conifers II</taxon>
        <taxon>Cupressales</taxon>
        <taxon>Taxaceae</taxon>
        <taxon>Taxus</taxon>
    </lineage>
</organism>
<keyword evidence="5 11" id="KW-0812">Transmembrane</keyword>
<feature type="transmembrane region" description="Helical" evidence="11">
    <location>
        <begin position="191"/>
        <end position="211"/>
    </location>
</feature>
<evidence type="ECO:0000313" key="15">
    <source>
        <dbReference type="Proteomes" id="UP000824469"/>
    </source>
</evidence>
<evidence type="ECO:0000256" key="3">
    <source>
        <dbReference type="ARBA" id="ARBA00022448"/>
    </source>
</evidence>
<keyword evidence="7 11" id="KW-1133">Transmembrane helix</keyword>
<sequence>MDNSAEKAIPLESIEVQDDGPDPQPKAPLLKQTISQAYLVPHAKPKIFGKFETLLLAYQTLGVVYGDLGTSPLYTFSSISIQNPGEKDLLGILSMVFWTLTMIALIKYVFIVIRADDHGEVLSAVQGIQSKGNLSQGAVVGVSAAILLVLFLLQRFGTEGWVLLGGVVLCITGAEAMFADLGHFNKRSIQIAYSALVYPALIITYTGQTAYLIKNPGDMKNAFYSSIPDPVYWPMFVIATLAAIVASQALISASFSIIKQSMALGCFPRVKIVHTSQTNEGRIYSPEVNYVLMVICLAIVVGFRGGPEIGNAYDRSSINIYKRGKLSTEELHTLVASVGSRVPGVCFLCSDLVYGLPPILRHYVKSVGSLHEILIILTIRTVPVNTVLLEERFLVGKLGPNGVYRCLAQYGYRDVAPNMEEQEFLKQVIESIKEHIRNEEVRDSPDDHDGNSVAENSYSAATLDELQQIEFARNVGAVYVLGNTTLRTGKKRGLVSGWVIGFYGFLQTNCRSTMSTLRIPPTQLLQVGMVYEL</sequence>
<protein>
    <recommendedName>
        <fullName evidence="16">Potassium transporter</fullName>
    </recommendedName>
</protein>
<evidence type="ECO:0000256" key="8">
    <source>
        <dbReference type="ARBA" id="ARBA00023065"/>
    </source>
</evidence>
<feature type="transmembrane region" description="Helical" evidence="11">
    <location>
        <begin position="288"/>
        <end position="306"/>
    </location>
</feature>
<dbReference type="Pfam" id="PF22776">
    <property type="entry name" value="K_trans_C"/>
    <property type="match status" value="1"/>
</dbReference>
<dbReference type="Pfam" id="PF02705">
    <property type="entry name" value="K_trans"/>
    <property type="match status" value="2"/>
</dbReference>
<feature type="region of interest" description="Disordered" evidence="10">
    <location>
        <begin position="1"/>
        <end position="26"/>
    </location>
</feature>
<keyword evidence="3" id="KW-0813">Transport</keyword>
<evidence type="ECO:0000256" key="9">
    <source>
        <dbReference type="ARBA" id="ARBA00023136"/>
    </source>
</evidence>
<evidence type="ECO:0000256" key="2">
    <source>
        <dbReference type="ARBA" id="ARBA00008440"/>
    </source>
</evidence>
<comment type="subcellular location">
    <subcellularLocation>
        <location evidence="1">Membrane</location>
        <topology evidence="1">Multi-pass membrane protein</topology>
    </subcellularLocation>
</comment>
<dbReference type="InterPro" id="IPR053952">
    <property type="entry name" value="K_trans_C"/>
</dbReference>
<keyword evidence="9 11" id="KW-0472">Membrane</keyword>
<evidence type="ECO:0000256" key="10">
    <source>
        <dbReference type="SAM" id="MobiDB-lite"/>
    </source>
</evidence>
<dbReference type="GO" id="GO:0016020">
    <property type="term" value="C:membrane"/>
    <property type="evidence" value="ECO:0007669"/>
    <property type="project" value="UniProtKB-SubCell"/>
</dbReference>